<keyword evidence="1" id="KW-0378">Hydrolase</keyword>
<proteinExistence type="predicted"/>
<dbReference type="EMBL" id="DSGB01000002">
    <property type="protein sequence ID" value="HER95095.1"/>
    <property type="molecule type" value="Genomic_DNA"/>
</dbReference>
<evidence type="ECO:0000256" key="2">
    <source>
        <dbReference type="PIRSR" id="PIRSR613078-1"/>
    </source>
</evidence>
<dbReference type="Pfam" id="PF00300">
    <property type="entry name" value="His_Phos_1"/>
    <property type="match status" value="1"/>
</dbReference>
<dbReference type="Gene3D" id="3.40.50.1240">
    <property type="entry name" value="Phosphoglycerate mutase-like"/>
    <property type="match status" value="1"/>
</dbReference>
<evidence type="ECO:0000256" key="3">
    <source>
        <dbReference type="PIRSR" id="PIRSR613078-2"/>
    </source>
</evidence>
<dbReference type="GO" id="GO:0045820">
    <property type="term" value="P:negative regulation of glycolytic process"/>
    <property type="evidence" value="ECO:0007669"/>
    <property type="project" value="TreeGrafter"/>
</dbReference>
<dbReference type="InterPro" id="IPR013078">
    <property type="entry name" value="His_Pase_superF_clade-1"/>
</dbReference>
<dbReference type="InterPro" id="IPR001345">
    <property type="entry name" value="PG/BPGM_mutase_AS"/>
</dbReference>
<name>A0A7V2AYQ0_RHOMR</name>
<feature type="active site" description="Proton donor/acceptor" evidence="2">
    <location>
        <position position="86"/>
    </location>
</feature>
<sequence length="221" mass="24674">MPTTTLYLVRHGETDCNRQRIVQGRGVDAPLNATGRRQAEALARRFAQVALDALYSSPLQRAVATAEAIRCYHPQIPFYVMADLEEMDWGSLEGKPYALPYAEQIDYAYARWRAGDYGYRIPGGESILEVQQRALRALEQILEAQAGRTVLVVTHGRWLRILLASILPAYGLARMEQLSHANTAVNQIVYDGHSFRAVQLCCTAHLEEAAVDDSLWTEVAA</sequence>
<organism evidence="4">
    <name type="scientific">Rhodothermus marinus</name>
    <name type="common">Rhodothermus obamensis</name>
    <dbReference type="NCBI Taxonomy" id="29549"/>
    <lineage>
        <taxon>Bacteria</taxon>
        <taxon>Pseudomonadati</taxon>
        <taxon>Rhodothermota</taxon>
        <taxon>Rhodothermia</taxon>
        <taxon>Rhodothermales</taxon>
        <taxon>Rhodothermaceae</taxon>
        <taxon>Rhodothermus</taxon>
    </lineage>
</organism>
<dbReference type="PANTHER" id="PTHR46517:SF1">
    <property type="entry name" value="FRUCTOSE-2,6-BISPHOSPHATASE TIGAR"/>
    <property type="match status" value="1"/>
</dbReference>
<dbReference type="GO" id="GO:0004331">
    <property type="term" value="F:fructose-2,6-bisphosphate 2-phosphatase activity"/>
    <property type="evidence" value="ECO:0007669"/>
    <property type="project" value="TreeGrafter"/>
</dbReference>
<accession>A0A7V2AYQ0</accession>
<dbReference type="GO" id="GO:0005829">
    <property type="term" value="C:cytosol"/>
    <property type="evidence" value="ECO:0007669"/>
    <property type="project" value="TreeGrafter"/>
</dbReference>
<evidence type="ECO:0000313" key="4">
    <source>
        <dbReference type="EMBL" id="HER95095.1"/>
    </source>
</evidence>
<dbReference type="InterPro" id="IPR029033">
    <property type="entry name" value="His_PPase_superfam"/>
</dbReference>
<dbReference type="AlphaFoldDB" id="A0A7V2AYQ0"/>
<feature type="binding site" evidence="3">
    <location>
        <begin position="10"/>
        <end position="17"/>
    </location>
    <ligand>
        <name>substrate</name>
    </ligand>
</feature>
<dbReference type="GO" id="GO:0043456">
    <property type="term" value="P:regulation of pentose-phosphate shunt"/>
    <property type="evidence" value="ECO:0007669"/>
    <property type="project" value="TreeGrafter"/>
</dbReference>
<comment type="caution">
    <text evidence="4">The sequence shown here is derived from an EMBL/GenBank/DDBJ whole genome shotgun (WGS) entry which is preliminary data.</text>
</comment>
<dbReference type="InterPro" id="IPR051695">
    <property type="entry name" value="Phosphoglycerate_Mutase"/>
</dbReference>
<dbReference type="CDD" id="cd07067">
    <property type="entry name" value="HP_PGM_like"/>
    <property type="match status" value="1"/>
</dbReference>
<feature type="active site" description="Tele-phosphohistidine intermediate" evidence="2">
    <location>
        <position position="11"/>
    </location>
</feature>
<feature type="binding site" evidence="3">
    <location>
        <position position="61"/>
    </location>
    <ligand>
        <name>substrate</name>
    </ligand>
</feature>
<dbReference type="PROSITE" id="PS00175">
    <property type="entry name" value="PG_MUTASE"/>
    <property type="match status" value="1"/>
</dbReference>
<evidence type="ECO:0000256" key="1">
    <source>
        <dbReference type="ARBA" id="ARBA00022801"/>
    </source>
</evidence>
<protein>
    <submittedName>
        <fullName evidence="4">Histidine phosphatase family protein</fullName>
    </submittedName>
</protein>
<dbReference type="PANTHER" id="PTHR46517">
    <property type="entry name" value="FRUCTOSE-2,6-BISPHOSPHATASE TIGAR"/>
    <property type="match status" value="1"/>
</dbReference>
<gene>
    <name evidence="4" type="ORF">ENO59_01025</name>
</gene>
<dbReference type="SUPFAM" id="SSF53254">
    <property type="entry name" value="Phosphoglycerate mutase-like"/>
    <property type="match status" value="1"/>
</dbReference>
<reference evidence="4" key="1">
    <citation type="journal article" date="2020" name="mSystems">
        <title>Genome- and Community-Level Interaction Insights into Carbon Utilization and Element Cycling Functions of Hydrothermarchaeota in Hydrothermal Sediment.</title>
        <authorList>
            <person name="Zhou Z."/>
            <person name="Liu Y."/>
            <person name="Xu W."/>
            <person name="Pan J."/>
            <person name="Luo Z.H."/>
            <person name="Li M."/>
        </authorList>
    </citation>
    <scope>NUCLEOTIDE SEQUENCE [LARGE SCALE GENOMIC DNA]</scope>
    <source>
        <strain evidence="4">SpSt-143</strain>
    </source>
</reference>
<dbReference type="SMART" id="SM00855">
    <property type="entry name" value="PGAM"/>
    <property type="match status" value="1"/>
</dbReference>